<comment type="subunit">
    <text evidence="1">Homodimer.</text>
</comment>
<dbReference type="PRINTS" id="PR00380">
    <property type="entry name" value="KINESINHEAVY"/>
</dbReference>
<dbReference type="GO" id="GO:0005875">
    <property type="term" value="C:microtubule associated complex"/>
    <property type="evidence" value="ECO:0007669"/>
    <property type="project" value="TreeGrafter"/>
</dbReference>
<keyword evidence="3 9" id="KW-0547">Nucleotide-binding</keyword>
<evidence type="ECO:0000256" key="8">
    <source>
        <dbReference type="ARBA" id="ARBA00061175"/>
    </source>
</evidence>
<dbReference type="InterPro" id="IPR001752">
    <property type="entry name" value="Kinesin_motor_dom"/>
</dbReference>
<dbReference type="SMART" id="SM00129">
    <property type="entry name" value="KISc"/>
    <property type="match status" value="1"/>
</dbReference>
<dbReference type="SUPFAM" id="SSF52540">
    <property type="entry name" value="P-loop containing nucleoside triphosphate hydrolases"/>
    <property type="match status" value="1"/>
</dbReference>
<keyword evidence="7" id="KW-0961">Cell wall biogenesis/degradation</keyword>
<dbReference type="Gene3D" id="3.40.850.10">
    <property type="entry name" value="Kinesin motor domain"/>
    <property type="match status" value="1"/>
</dbReference>
<dbReference type="GO" id="GO:0008017">
    <property type="term" value="F:microtubule binding"/>
    <property type="evidence" value="ECO:0007669"/>
    <property type="project" value="InterPro"/>
</dbReference>
<feature type="coiled-coil region" evidence="10">
    <location>
        <begin position="811"/>
        <end position="838"/>
    </location>
</feature>
<feature type="compositionally biased region" description="Basic and acidic residues" evidence="11">
    <location>
        <begin position="1149"/>
        <end position="1159"/>
    </location>
</feature>
<dbReference type="GO" id="GO:0007052">
    <property type="term" value="P:mitotic spindle organization"/>
    <property type="evidence" value="ECO:0007669"/>
    <property type="project" value="TreeGrafter"/>
</dbReference>
<dbReference type="GO" id="GO:0003777">
    <property type="term" value="F:microtubule motor activity"/>
    <property type="evidence" value="ECO:0007669"/>
    <property type="project" value="InterPro"/>
</dbReference>
<keyword evidence="2" id="KW-0493">Microtubule</keyword>
<comment type="similarity">
    <text evidence="8">Belongs to the TRAFAC class myosin-kinesin ATPase superfamily. Kinesin family. KIN-4 subfamily.</text>
</comment>
<evidence type="ECO:0000256" key="1">
    <source>
        <dbReference type="ARBA" id="ARBA00011738"/>
    </source>
</evidence>
<dbReference type="InterPro" id="IPR027417">
    <property type="entry name" value="P-loop_NTPase"/>
</dbReference>
<evidence type="ECO:0000313" key="13">
    <source>
        <dbReference type="EMBL" id="KAG1326988.1"/>
    </source>
</evidence>
<evidence type="ECO:0000256" key="5">
    <source>
        <dbReference type="ARBA" id="ARBA00023054"/>
    </source>
</evidence>
<dbReference type="FunFam" id="3.40.850.10:FF:000032">
    <property type="entry name" value="kinesin-like protein KIN-4A isoform X1"/>
    <property type="match status" value="1"/>
</dbReference>
<evidence type="ECO:0000256" key="9">
    <source>
        <dbReference type="PROSITE-ProRule" id="PRU00283"/>
    </source>
</evidence>
<dbReference type="PANTHER" id="PTHR47969:SF6">
    <property type="entry name" value="KINESIN-LIKE PROTEIN KIN-4C"/>
    <property type="match status" value="1"/>
</dbReference>
<dbReference type="Proteomes" id="UP000797356">
    <property type="component" value="Chromosome 1"/>
</dbReference>
<evidence type="ECO:0000256" key="3">
    <source>
        <dbReference type="ARBA" id="ARBA00022741"/>
    </source>
</evidence>
<evidence type="ECO:0000256" key="4">
    <source>
        <dbReference type="ARBA" id="ARBA00022840"/>
    </source>
</evidence>
<proteinExistence type="inferred from homology"/>
<dbReference type="GO" id="GO:0051231">
    <property type="term" value="P:spindle elongation"/>
    <property type="evidence" value="ECO:0007669"/>
    <property type="project" value="TreeGrafter"/>
</dbReference>
<reference evidence="13" key="2">
    <citation type="submission" date="2019-07" db="EMBL/GenBank/DDBJ databases">
        <authorList>
            <person name="Yang Y."/>
            <person name="Bocs S."/>
            <person name="Baudouin L."/>
        </authorList>
    </citation>
    <scope>NUCLEOTIDE SEQUENCE</scope>
    <source>
        <tissue evidence="13">Spear leaf of Hainan Tall coconut</tissue>
    </source>
</reference>
<evidence type="ECO:0000259" key="12">
    <source>
        <dbReference type="PROSITE" id="PS50067"/>
    </source>
</evidence>
<feature type="binding site" evidence="9">
    <location>
        <begin position="93"/>
        <end position="100"/>
    </location>
    <ligand>
        <name>ATP</name>
        <dbReference type="ChEBI" id="CHEBI:30616"/>
    </ligand>
</feature>
<keyword evidence="6 9" id="KW-0505">Motor protein</keyword>
<reference evidence="13" key="1">
    <citation type="journal article" date="2017" name="Gigascience">
        <title>The genome draft of coconut (Cocos nucifera).</title>
        <authorList>
            <person name="Xiao Y."/>
            <person name="Xu P."/>
            <person name="Fan H."/>
            <person name="Baudouin L."/>
            <person name="Xia W."/>
            <person name="Bocs S."/>
            <person name="Xu J."/>
            <person name="Li Q."/>
            <person name="Guo A."/>
            <person name="Zhou L."/>
            <person name="Li J."/>
            <person name="Wu Y."/>
            <person name="Ma Z."/>
            <person name="Armero A."/>
            <person name="Issali A.E."/>
            <person name="Liu N."/>
            <person name="Peng M."/>
            <person name="Yang Y."/>
        </authorList>
    </citation>
    <scope>NUCLEOTIDE SEQUENCE</scope>
    <source>
        <tissue evidence="13">Spear leaf of Hainan Tall coconut</tissue>
    </source>
</reference>
<feature type="region of interest" description="Disordered" evidence="11">
    <location>
        <begin position="1271"/>
        <end position="1391"/>
    </location>
</feature>
<accession>A0A8K0HVP3</accession>
<dbReference type="Pfam" id="PF25764">
    <property type="entry name" value="KIF21A_4th"/>
    <property type="match status" value="1"/>
</dbReference>
<feature type="compositionally biased region" description="Basic and acidic residues" evidence="11">
    <location>
        <begin position="1319"/>
        <end position="1330"/>
    </location>
</feature>
<feature type="region of interest" description="Disordered" evidence="11">
    <location>
        <begin position="1229"/>
        <end position="1250"/>
    </location>
</feature>
<keyword evidence="4 9" id="KW-0067">ATP-binding</keyword>
<dbReference type="GO" id="GO:0007018">
    <property type="term" value="P:microtubule-based movement"/>
    <property type="evidence" value="ECO:0007669"/>
    <property type="project" value="InterPro"/>
</dbReference>
<dbReference type="Pfam" id="PF00225">
    <property type="entry name" value="Kinesin"/>
    <property type="match status" value="1"/>
</dbReference>
<evidence type="ECO:0000256" key="7">
    <source>
        <dbReference type="ARBA" id="ARBA00023316"/>
    </source>
</evidence>
<dbReference type="EMBL" id="CM017872">
    <property type="protein sequence ID" value="KAG1326988.1"/>
    <property type="molecule type" value="Genomic_DNA"/>
</dbReference>
<protein>
    <submittedName>
        <fullName evidence="13">Kinesin-like protein KIN-4C</fullName>
    </submittedName>
</protein>
<feature type="coiled-coil region" evidence="10">
    <location>
        <begin position="378"/>
        <end position="446"/>
    </location>
</feature>
<dbReference type="CDD" id="cd01372">
    <property type="entry name" value="KISc_KIF4"/>
    <property type="match status" value="1"/>
</dbReference>
<dbReference type="GO" id="GO:0071555">
    <property type="term" value="P:cell wall organization"/>
    <property type="evidence" value="ECO:0007669"/>
    <property type="project" value="UniProtKB-KW"/>
</dbReference>
<gene>
    <name evidence="13" type="ORF">COCNU_01G009220</name>
</gene>
<keyword evidence="14" id="KW-1185">Reference proteome</keyword>
<sequence length="1391" mass="155485">MESLEEAKASQKDCVKVAVNIRPLITTELLIGCADCVTVVPGEPQVQIGSHSFTYDHVYGSSGSPSSLIFEECVLPLIDALFRGYNATVLAYGQTGSGKTYTMGTNYTGEDNSRGIIPQVMETIFKKVDTMKDTTEFLIRVSFIEIFKEEVFDLLDPQPHAALRAENASLAKPAAPSRVPIQIRETANGGITLAGVTEAEVRSKEEMASYLTRGSLSRATGSTNMNSQSSRSHAIFTICMEQKKIANNPCSGAINNDVGDDILIAKLHLVDLAGSERAKRTGADGLRLKEGIHINKGLLSLGNVISALGDEKKRKEGGHVPYRDSKLTRLLQDSLGGNSKTVMIACISPADSNAEETINTLKYANRARNIQNKAVINRDPVAAEMQRMRSQLEQLQAELLFCRGGGAPLEELQILRHKISLLEASNTDLRQELKECQITCKRLSQQAIDAQVEKDKLVLKIESARSGKPWDEIDKMDKTQELDLVKGYVSKIQELEAELLRVQNFSSPCGNGFMDHLALDDTSSAYVWYYAIGFTLVKKMLFLFDLYVNISMLQRLTPFSGVGVYTPAEAEEEKEREHTTLQDKLDKELQELDKRLEQKEFAKSDTSVLKQHYERKLLELEHEKRALQKEIEVLKFNLASISSTSDEGAQKLKEDYLQKLNMLEAQVSELKKKQEAQSQLLRQKQKSDEAAKRLHEEIQRIKSQKVQLQQKIKQESEQFRSWKASREKEVLQLKKEGRRNEYEMHKLLALNQRQKMRKTEEAALATKRLKELLEAKKFSSRDASGPGNGNGPGIQALVQAIEHELEVTVRVHEVRSEYERQMQERAAMANEVLRLKEESEMFKQKIMSDCPQAMSPSARNSRISALENMLATSSSTLISMASQLSEAEERERVFSGRGRWNQVRSLAEAKNLMNYLFNLVSSSRRAAMANEVLRLKEESEMFKQKIMSDCPQAMSPSARNSRISALENMLATSSSTLISMASQLSEAEERERVFSGRGRWNQVRSLAEAKNLMNYLFNLVSSSRCQLWDKEVNCREKDSVISELKEKVVRLNSLKSSLKRNSKESAGSFGPTISGSGEEGHAYALRKAPRTSQFFNQARSTMDLLDDMDISDAESDEFESDLGDEDWVESGKKMVKTRSKGAQNMKFHWEDAHASENSKSEISSEEGKPKVEKNGFDQCCSCSRSSFCKTKKCECRAAGRICTASCGCIPSKCSNREGGLIDNALEETSHAEATESGGSHSSFDRVDEKSRELVSNGAMLLQSALGERLAKENEDVQPRKPLTDIGNTVNVSKQSRRKKWRKSTIQLVPSEPLPSSVREGNEAPRTRGDVPLRLPRALDSAHLVDNPPLADRNSVKGDGSVSSDKDGRGLIPSRSPVRLRKATDEKENHMM</sequence>
<dbReference type="PANTHER" id="PTHR47969">
    <property type="entry name" value="CHROMOSOME-ASSOCIATED KINESIN KIF4A-RELATED"/>
    <property type="match status" value="1"/>
</dbReference>
<evidence type="ECO:0000256" key="2">
    <source>
        <dbReference type="ARBA" id="ARBA00022701"/>
    </source>
</evidence>
<dbReference type="SMART" id="SM01114">
    <property type="entry name" value="CXC"/>
    <property type="match status" value="1"/>
</dbReference>
<dbReference type="OrthoDB" id="3176171at2759"/>
<dbReference type="GO" id="GO:0005874">
    <property type="term" value="C:microtubule"/>
    <property type="evidence" value="ECO:0007669"/>
    <property type="project" value="UniProtKB-KW"/>
</dbReference>
<name>A0A8K0HVP3_COCNU</name>
<dbReference type="GO" id="GO:0005524">
    <property type="term" value="F:ATP binding"/>
    <property type="evidence" value="ECO:0007669"/>
    <property type="project" value="UniProtKB-UniRule"/>
</dbReference>
<keyword evidence="5 10" id="KW-0175">Coiled coil</keyword>
<dbReference type="PROSITE" id="PS50067">
    <property type="entry name" value="KINESIN_MOTOR_2"/>
    <property type="match status" value="1"/>
</dbReference>
<evidence type="ECO:0000256" key="11">
    <source>
        <dbReference type="SAM" id="MobiDB-lite"/>
    </source>
</evidence>
<dbReference type="InterPro" id="IPR019821">
    <property type="entry name" value="Kinesin_motor_CS"/>
</dbReference>
<dbReference type="InterPro" id="IPR027640">
    <property type="entry name" value="Kinesin-like_fam"/>
</dbReference>
<feature type="region of interest" description="Disordered" evidence="11">
    <location>
        <begin position="1149"/>
        <end position="1171"/>
    </location>
</feature>
<dbReference type="InterPro" id="IPR033467">
    <property type="entry name" value="Tesmin/TSO1-like_CXC"/>
</dbReference>
<evidence type="ECO:0000256" key="10">
    <source>
        <dbReference type="SAM" id="Coils"/>
    </source>
</evidence>
<evidence type="ECO:0000313" key="14">
    <source>
        <dbReference type="Proteomes" id="UP000797356"/>
    </source>
</evidence>
<feature type="compositionally biased region" description="Basic and acidic residues" evidence="11">
    <location>
        <begin position="1271"/>
        <end position="1282"/>
    </location>
</feature>
<feature type="compositionally biased region" description="Basic and acidic residues" evidence="11">
    <location>
        <begin position="1381"/>
        <end position="1391"/>
    </location>
</feature>
<dbReference type="InterPro" id="IPR036961">
    <property type="entry name" value="Kinesin_motor_dom_sf"/>
</dbReference>
<comment type="caution">
    <text evidence="13">The sequence shown here is derived from an EMBL/GenBank/DDBJ whole genome shotgun (WGS) entry which is preliminary data.</text>
</comment>
<dbReference type="PROSITE" id="PS00411">
    <property type="entry name" value="KINESIN_MOTOR_1"/>
    <property type="match status" value="1"/>
</dbReference>
<organism evidence="13 14">
    <name type="scientific">Cocos nucifera</name>
    <name type="common">Coconut palm</name>
    <dbReference type="NCBI Taxonomy" id="13894"/>
    <lineage>
        <taxon>Eukaryota</taxon>
        <taxon>Viridiplantae</taxon>
        <taxon>Streptophyta</taxon>
        <taxon>Embryophyta</taxon>
        <taxon>Tracheophyta</taxon>
        <taxon>Spermatophyta</taxon>
        <taxon>Magnoliopsida</taxon>
        <taxon>Liliopsida</taxon>
        <taxon>Arecaceae</taxon>
        <taxon>Arecoideae</taxon>
        <taxon>Cocoseae</taxon>
        <taxon>Attaleinae</taxon>
        <taxon>Cocos</taxon>
    </lineage>
</organism>
<feature type="domain" description="Kinesin motor" evidence="12">
    <location>
        <begin position="14"/>
        <end position="370"/>
    </location>
</feature>
<feature type="coiled-coil region" evidence="10">
    <location>
        <begin position="571"/>
        <end position="718"/>
    </location>
</feature>
<evidence type="ECO:0000256" key="6">
    <source>
        <dbReference type="ARBA" id="ARBA00023175"/>
    </source>
</evidence>